<dbReference type="AlphaFoldDB" id="A0A2H1VF81"/>
<evidence type="ECO:0000313" key="1">
    <source>
        <dbReference type="EMBL" id="SOQ39436.1"/>
    </source>
</evidence>
<reference evidence="1" key="1">
    <citation type="submission" date="2016-07" db="EMBL/GenBank/DDBJ databases">
        <authorList>
            <person name="Bretaudeau A."/>
        </authorList>
    </citation>
    <scope>NUCLEOTIDE SEQUENCE</scope>
    <source>
        <strain evidence="1">Rice</strain>
        <tissue evidence="1">Whole body</tissue>
    </source>
</reference>
<proteinExistence type="predicted"/>
<organism evidence="1">
    <name type="scientific">Spodoptera frugiperda</name>
    <name type="common">Fall armyworm</name>
    <dbReference type="NCBI Taxonomy" id="7108"/>
    <lineage>
        <taxon>Eukaryota</taxon>
        <taxon>Metazoa</taxon>
        <taxon>Ecdysozoa</taxon>
        <taxon>Arthropoda</taxon>
        <taxon>Hexapoda</taxon>
        <taxon>Insecta</taxon>
        <taxon>Pterygota</taxon>
        <taxon>Neoptera</taxon>
        <taxon>Endopterygota</taxon>
        <taxon>Lepidoptera</taxon>
        <taxon>Glossata</taxon>
        <taxon>Ditrysia</taxon>
        <taxon>Noctuoidea</taxon>
        <taxon>Noctuidae</taxon>
        <taxon>Amphipyrinae</taxon>
        <taxon>Spodoptera</taxon>
    </lineage>
</organism>
<protein>
    <submittedName>
        <fullName evidence="1">SFRICE_036623</fullName>
    </submittedName>
</protein>
<name>A0A2H1VF81_SPOFR</name>
<dbReference type="EMBL" id="ODYU01002229">
    <property type="protein sequence ID" value="SOQ39436.1"/>
    <property type="molecule type" value="Genomic_DNA"/>
</dbReference>
<accession>A0A2H1VF81</accession>
<sequence>MKPFDTGLYEAAHSVNWLSDHRKQSLPPMDTRNFTTGCRPFGGYEFKGRWEIGDWDGDFCFVCVEDKILLSGKMFSSLFVKKITVFKYTFTFFFRFVFNRVKSSNDFSRVKGGVRLLLTKNHPVPIPDGACKLPASELRAHDSAPHHARLCLPQVVV</sequence>
<gene>
    <name evidence="1" type="ORF">SFRICE_036623</name>
</gene>